<evidence type="ECO:0000313" key="1">
    <source>
        <dbReference type="EMBL" id="GBN05104.1"/>
    </source>
</evidence>
<reference evidence="1 2" key="1">
    <citation type="journal article" date="2019" name="Sci. Rep.">
        <title>Orb-weaving spider Araneus ventricosus genome elucidates the spidroin gene catalogue.</title>
        <authorList>
            <person name="Kono N."/>
            <person name="Nakamura H."/>
            <person name="Ohtoshi R."/>
            <person name="Moran D.A.P."/>
            <person name="Shinohara A."/>
            <person name="Yoshida Y."/>
            <person name="Fujiwara M."/>
            <person name="Mori M."/>
            <person name="Tomita M."/>
            <person name="Arakawa K."/>
        </authorList>
    </citation>
    <scope>NUCLEOTIDE SEQUENCE [LARGE SCALE GENOMIC DNA]</scope>
</reference>
<dbReference type="EMBL" id="BGPR01004941">
    <property type="protein sequence ID" value="GBN05104.1"/>
    <property type="molecule type" value="Genomic_DNA"/>
</dbReference>
<gene>
    <name evidence="1" type="ORF">AVEN_125479_1</name>
</gene>
<dbReference type="AlphaFoldDB" id="A0A4Y2KR84"/>
<dbReference type="Proteomes" id="UP000499080">
    <property type="component" value="Unassembled WGS sequence"/>
</dbReference>
<comment type="caution">
    <text evidence="1">The sequence shown here is derived from an EMBL/GenBank/DDBJ whole genome shotgun (WGS) entry which is preliminary data.</text>
</comment>
<accession>A0A4Y2KR84</accession>
<protein>
    <submittedName>
        <fullName evidence="1">Uncharacterized protein</fullName>
    </submittedName>
</protein>
<keyword evidence="2" id="KW-1185">Reference proteome</keyword>
<evidence type="ECO:0000313" key="2">
    <source>
        <dbReference type="Proteomes" id="UP000499080"/>
    </source>
</evidence>
<name>A0A4Y2KR84_ARAVE</name>
<sequence length="90" mass="10238">MQQNRMPHFLNSLIPMRLFSSTPFKTGAFWEDTTLIGLAQPEWSFNHAPSAITFPQGARKWAVAGKDNWTPYRAYLRSDLGISPPLKSSR</sequence>
<organism evidence="1 2">
    <name type="scientific">Araneus ventricosus</name>
    <name type="common">Orbweaver spider</name>
    <name type="synonym">Epeira ventricosa</name>
    <dbReference type="NCBI Taxonomy" id="182803"/>
    <lineage>
        <taxon>Eukaryota</taxon>
        <taxon>Metazoa</taxon>
        <taxon>Ecdysozoa</taxon>
        <taxon>Arthropoda</taxon>
        <taxon>Chelicerata</taxon>
        <taxon>Arachnida</taxon>
        <taxon>Araneae</taxon>
        <taxon>Araneomorphae</taxon>
        <taxon>Entelegynae</taxon>
        <taxon>Araneoidea</taxon>
        <taxon>Araneidae</taxon>
        <taxon>Araneus</taxon>
    </lineage>
</organism>
<proteinExistence type="predicted"/>